<dbReference type="RefSeq" id="WP_228229648.1">
    <property type="nucleotide sequence ID" value="NZ_JAJGMW010000008.1"/>
</dbReference>
<sequence>MSKTQNLINLLEALEKKEFDKIVKIYLAKEFNFKKIVFTDGKDDTGLDIRVFDFGQKKVQYQLTVQKSANSHQMNGLIKKILEDLEKAKNNHEKYGFDNKLFFFYSKELTNKRIRELEKIAFKDYGINLEIIEANRIAEESDNIIEIQSELYQLNGLDKFKVEDSSFENNLLYDLLSFGRPTEFKTQVIDSFMLQFFYKSDENISKDELKAEHPPICRAVFSLN</sequence>
<dbReference type="EMBL" id="JAJGMW010000008">
    <property type="protein sequence ID" value="MCC4212570.1"/>
    <property type="molecule type" value="Genomic_DNA"/>
</dbReference>
<name>A0ABS8GRI5_9FLAO</name>
<organism evidence="1 2">
    <name type="scientific">Leeuwenhoekiella parthenopeia</name>
    <dbReference type="NCBI Taxonomy" id="2890320"/>
    <lineage>
        <taxon>Bacteria</taxon>
        <taxon>Pseudomonadati</taxon>
        <taxon>Bacteroidota</taxon>
        <taxon>Flavobacteriia</taxon>
        <taxon>Flavobacteriales</taxon>
        <taxon>Flavobacteriaceae</taxon>
        <taxon>Leeuwenhoekiella</taxon>
    </lineage>
</organism>
<protein>
    <recommendedName>
        <fullName evidence="3">Restriction endonuclease type IV Mrr domain-containing protein</fullName>
    </recommendedName>
</protein>
<proteinExistence type="predicted"/>
<evidence type="ECO:0000313" key="1">
    <source>
        <dbReference type="EMBL" id="MCC4212570.1"/>
    </source>
</evidence>
<reference evidence="1 2" key="1">
    <citation type="submission" date="2021-11" db="EMBL/GenBank/DDBJ databases">
        <title>Seasonal and diel survey of microbial diversity of the Tyrrhenian coast.</title>
        <authorList>
            <person name="Gattoni G."/>
            <person name="Corral P."/>
        </authorList>
    </citation>
    <scope>NUCLEOTIDE SEQUENCE [LARGE SCALE GENOMIC DNA]</scope>
    <source>
        <strain evidence="1 2">Mr9</strain>
    </source>
</reference>
<dbReference type="Proteomes" id="UP001197770">
    <property type="component" value="Unassembled WGS sequence"/>
</dbReference>
<comment type="caution">
    <text evidence="1">The sequence shown here is derived from an EMBL/GenBank/DDBJ whole genome shotgun (WGS) entry which is preliminary data.</text>
</comment>
<evidence type="ECO:0000313" key="2">
    <source>
        <dbReference type="Proteomes" id="UP001197770"/>
    </source>
</evidence>
<gene>
    <name evidence="1" type="ORF">LLW17_07570</name>
</gene>
<keyword evidence="2" id="KW-1185">Reference proteome</keyword>
<accession>A0ABS8GRI5</accession>
<evidence type="ECO:0008006" key="3">
    <source>
        <dbReference type="Google" id="ProtNLM"/>
    </source>
</evidence>